<evidence type="ECO:0000313" key="6">
    <source>
        <dbReference type="EMBL" id="NOL45800.1"/>
    </source>
</evidence>
<protein>
    <submittedName>
        <fullName evidence="5 6">IclR family transcriptional regulator</fullName>
    </submittedName>
</protein>
<evidence type="ECO:0000256" key="3">
    <source>
        <dbReference type="ARBA" id="ARBA00023163"/>
    </source>
</evidence>
<keyword evidence="3" id="KW-0804">Transcription</keyword>
<dbReference type="Pfam" id="PF09339">
    <property type="entry name" value="HTH_IclR"/>
    <property type="match status" value="1"/>
</dbReference>
<name>A0A7Y4P549_9ACTN</name>
<dbReference type="GO" id="GO:0003700">
    <property type="term" value="F:DNA-binding transcription factor activity"/>
    <property type="evidence" value="ECO:0007669"/>
    <property type="project" value="TreeGrafter"/>
</dbReference>
<evidence type="ECO:0000256" key="1">
    <source>
        <dbReference type="ARBA" id="ARBA00023015"/>
    </source>
</evidence>
<sequence>MDSERTASPAVARTLTVLETLVGSEEELTLTALAKKADIPLATCAAIVYTLELRDYATRRIVGRSHFWRPTLRLYGLATQLVRKVDLSTIAQQEMRDLADQLSLPVHLGVLTGTSVVYVAKAALPGFIQFDTYPGKVAPYNLTALGKAIAAYLPEEGLLPLLAHLSSGHGPRAQEATEAAFRQELLTVRKRGYAVEDQEEQADIACLAAPFFDGTDQVAGAVGVTGFAKDLRGKKRDAAQIGLRRLAGTISQRLGAPVS</sequence>
<organism evidence="6 7">
    <name type="scientific">Kribbella sandramycini</name>
    <dbReference type="NCBI Taxonomy" id="60450"/>
    <lineage>
        <taxon>Bacteria</taxon>
        <taxon>Bacillati</taxon>
        <taxon>Actinomycetota</taxon>
        <taxon>Actinomycetes</taxon>
        <taxon>Propionibacteriales</taxon>
        <taxon>Kribbellaceae</taxon>
        <taxon>Kribbella</taxon>
    </lineage>
</organism>
<keyword evidence="2 5" id="KW-0238">DNA-binding</keyword>
<evidence type="ECO:0000313" key="7">
    <source>
        <dbReference type="Proteomes" id="UP000534306"/>
    </source>
</evidence>
<dbReference type="PANTHER" id="PTHR30136:SF24">
    <property type="entry name" value="HTH-TYPE TRANSCRIPTIONAL REPRESSOR ALLR"/>
    <property type="match status" value="1"/>
</dbReference>
<dbReference type="InterPro" id="IPR014757">
    <property type="entry name" value="Tscrpt_reg_IclR_C"/>
</dbReference>
<dbReference type="SUPFAM" id="SSF55781">
    <property type="entry name" value="GAF domain-like"/>
    <property type="match status" value="1"/>
</dbReference>
<dbReference type="SMART" id="SM00346">
    <property type="entry name" value="HTH_ICLR"/>
    <property type="match status" value="1"/>
</dbReference>
<dbReference type="InterPro" id="IPR029016">
    <property type="entry name" value="GAF-like_dom_sf"/>
</dbReference>
<feature type="domain" description="IclR-ED" evidence="4">
    <location>
        <begin position="73"/>
        <end position="256"/>
    </location>
</feature>
<comment type="caution">
    <text evidence="6">The sequence shown here is derived from an EMBL/GenBank/DDBJ whole genome shotgun (WGS) entry which is preliminary data.</text>
</comment>
<dbReference type="Pfam" id="PF01614">
    <property type="entry name" value="IclR_C"/>
    <property type="match status" value="1"/>
</dbReference>
<evidence type="ECO:0000313" key="5">
    <source>
        <dbReference type="EMBL" id="MBB6570282.1"/>
    </source>
</evidence>
<gene>
    <name evidence="5" type="ORF">HNR71_005919</name>
    <name evidence="6" type="ORF">HPO96_36710</name>
</gene>
<dbReference type="RefSeq" id="WP_171679097.1">
    <property type="nucleotide sequence ID" value="NZ_BAAAGT010000020.1"/>
</dbReference>
<dbReference type="InterPro" id="IPR005471">
    <property type="entry name" value="Tscrpt_reg_IclR_N"/>
</dbReference>
<dbReference type="SUPFAM" id="SSF46785">
    <property type="entry name" value="Winged helix' DNA-binding domain"/>
    <property type="match status" value="1"/>
</dbReference>
<reference evidence="6 7" key="1">
    <citation type="submission" date="2020-05" db="EMBL/GenBank/DDBJ databases">
        <title>Genome sequence of Kribbella sandramycini ATCC 39419.</title>
        <authorList>
            <person name="Maclea K.S."/>
            <person name="Fair J.L."/>
        </authorList>
    </citation>
    <scope>NUCLEOTIDE SEQUENCE [LARGE SCALE GENOMIC DNA]</scope>
    <source>
        <strain evidence="6 7">ATCC 39419</strain>
    </source>
</reference>
<dbReference type="Gene3D" id="1.10.10.10">
    <property type="entry name" value="Winged helix-like DNA-binding domain superfamily/Winged helix DNA-binding domain"/>
    <property type="match status" value="1"/>
</dbReference>
<dbReference type="GO" id="GO:0003677">
    <property type="term" value="F:DNA binding"/>
    <property type="evidence" value="ECO:0007669"/>
    <property type="project" value="UniProtKB-KW"/>
</dbReference>
<dbReference type="Proteomes" id="UP000553957">
    <property type="component" value="Unassembled WGS sequence"/>
</dbReference>
<dbReference type="AlphaFoldDB" id="A0A7Y4P549"/>
<dbReference type="InterPro" id="IPR050707">
    <property type="entry name" value="HTH_MetabolicPath_Reg"/>
</dbReference>
<dbReference type="Proteomes" id="UP000534306">
    <property type="component" value="Unassembled WGS sequence"/>
</dbReference>
<proteinExistence type="predicted"/>
<accession>A0A7Y4P549</accession>
<dbReference type="EMBL" id="JACHKF010000001">
    <property type="protein sequence ID" value="MBB6570282.1"/>
    <property type="molecule type" value="Genomic_DNA"/>
</dbReference>
<keyword evidence="7" id="KW-1185">Reference proteome</keyword>
<dbReference type="Gene3D" id="3.30.450.40">
    <property type="match status" value="1"/>
</dbReference>
<dbReference type="GO" id="GO:0045892">
    <property type="term" value="P:negative regulation of DNA-templated transcription"/>
    <property type="evidence" value="ECO:0007669"/>
    <property type="project" value="TreeGrafter"/>
</dbReference>
<dbReference type="InterPro" id="IPR036388">
    <property type="entry name" value="WH-like_DNA-bd_sf"/>
</dbReference>
<dbReference type="EMBL" id="JABJRC010000017">
    <property type="protein sequence ID" value="NOL45800.1"/>
    <property type="molecule type" value="Genomic_DNA"/>
</dbReference>
<dbReference type="PANTHER" id="PTHR30136">
    <property type="entry name" value="HELIX-TURN-HELIX TRANSCRIPTIONAL REGULATOR, ICLR FAMILY"/>
    <property type="match status" value="1"/>
</dbReference>
<evidence type="ECO:0000259" key="4">
    <source>
        <dbReference type="PROSITE" id="PS51078"/>
    </source>
</evidence>
<dbReference type="InterPro" id="IPR036390">
    <property type="entry name" value="WH_DNA-bd_sf"/>
</dbReference>
<evidence type="ECO:0000313" key="8">
    <source>
        <dbReference type="Proteomes" id="UP000553957"/>
    </source>
</evidence>
<evidence type="ECO:0000256" key="2">
    <source>
        <dbReference type="ARBA" id="ARBA00023125"/>
    </source>
</evidence>
<reference evidence="5 8" key="2">
    <citation type="submission" date="2020-08" db="EMBL/GenBank/DDBJ databases">
        <title>Sequencing the genomes of 1000 actinobacteria strains.</title>
        <authorList>
            <person name="Klenk H.-P."/>
        </authorList>
    </citation>
    <scope>NUCLEOTIDE SEQUENCE [LARGE SCALE GENOMIC DNA]</scope>
    <source>
        <strain evidence="5 8">DSM 15626</strain>
    </source>
</reference>
<dbReference type="PROSITE" id="PS51078">
    <property type="entry name" value="ICLR_ED"/>
    <property type="match status" value="1"/>
</dbReference>
<keyword evidence="1" id="KW-0805">Transcription regulation</keyword>